<proteinExistence type="predicted"/>
<evidence type="ECO:0000313" key="3">
    <source>
        <dbReference type="Proteomes" id="UP000253437"/>
    </source>
</evidence>
<name>A0A8B3DEV3_VIBHA</name>
<organism evidence="2 3">
    <name type="scientific">Vibrio harveyi</name>
    <name type="common">Beneckea harveyi</name>
    <dbReference type="NCBI Taxonomy" id="669"/>
    <lineage>
        <taxon>Bacteria</taxon>
        <taxon>Pseudomonadati</taxon>
        <taxon>Pseudomonadota</taxon>
        <taxon>Gammaproteobacteria</taxon>
        <taxon>Vibrionales</taxon>
        <taxon>Vibrionaceae</taxon>
        <taxon>Vibrio</taxon>
    </lineage>
</organism>
<sequence>MTLAKASQSRGFFMFKSL</sequence>
<dbReference type="EMBL" id="QOUW02000052">
    <property type="protein sequence ID" value="RIW11749.1"/>
    <property type="molecule type" value="Genomic_DNA"/>
</dbReference>
<comment type="caution">
    <text evidence="2">The sequence shown here is derived from an EMBL/GenBank/DDBJ whole genome shotgun (WGS) entry which is preliminary data.</text>
</comment>
<gene>
    <name evidence="2" type="ORF">DS957_014600</name>
</gene>
<evidence type="ECO:0000313" key="2">
    <source>
        <dbReference type="EMBL" id="RIW11749.1"/>
    </source>
</evidence>
<dbReference type="AlphaFoldDB" id="A0A8B3DEV3"/>
<dbReference type="Proteomes" id="UP000253437">
    <property type="component" value="Unassembled WGS sequence"/>
</dbReference>
<reference evidence="2 3" key="1">
    <citation type="submission" date="2018-08" db="EMBL/GenBank/DDBJ databases">
        <title>Vibrio harveyi strains pathogenic to white snook Centropomus viridis Lockington (1877) and potential probiotic bacteria.</title>
        <authorList>
            <person name="Soto-Rodriguez S."/>
            <person name="Gomez-Gil B."/>
            <person name="Lozano-Olvera R."/>
        </authorList>
    </citation>
    <scope>NUCLEOTIDE SEQUENCE [LARGE SCALE GENOMIC DNA]</scope>
    <source>
        <strain evidence="2 3">CAIM 1508</strain>
    </source>
</reference>
<accession>A0A8B3DEV3</accession>
<dbReference type="Pfam" id="PF02070">
    <property type="entry name" value="NMU"/>
    <property type="match status" value="1"/>
</dbReference>
<protein>
    <recommendedName>
        <fullName evidence="1">Neuromedin U C-terminal domain-containing protein</fullName>
    </recommendedName>
</protein>
<dbReference type="InterPro" id="IPR008200">
    <property type="entry name" value="NMU_C"/>
</dbReference>
<feature type="domain" description="Neuromedin U C-terminal" evidence="1">
    <location>
        <begin position="6"/>
        <end position="15"/>
    </location>
</feature>
<evidence type="ECO:0000259" key="1">
    <source>
        <dbReference type="Pfam" id="PF02070"/>
    </source>
</evidence>